<dbReference type="GeneID" id="126880538"/>
<evidence type="ECO:0000313" key="1">
    <source>
        <dbReference type="EnsemblMetazoa" id="XP_050500418.1"/>
    </source>
</evidence>
<dbReference type="Proteomes" id="UP001652700">
    <property type="component" value="Unplaced"/>
</dbReference>
<reference evidence="1" key="1">
    <citation type="submission" date="2025-05" db="UniProtKB">
        <authorList>
            <consortium name="EnsemblMetazoa"/>
        </authorList>
    </citation>
    <scope>IDENTIFICATION</scope>
</reference>
<accession>A0ABM5JR52</accession>
<organism evidence="1 2">
    <name type="scientific">Diabrotica virgifera virgifera</name>
    <name type="common">western corn rootworm</name>
    <dbReference type="NCBI Taxonomy" id="50390"/>
    <lineage>
        <taxon>Eukaryota</taxon>
        <taxon>Metazoa</taxon>
        <taxon>Ecdysozoa</taxon>
        <taxon>Arthropoda</taxon>
        <taxon>Hexapoda</taxon>
        <taxon>Insecta</taxon>
        <taxon>Pterygota</taxon>
        <taxon>Neoptera</taxon>
        <taxon>Endopterygota</taxon>
        <taxon>Coleoptera</taxon>
        <taxon>Polyphaga</taxon>
        <taxon>Cucujiformia</taxon>
        <taxon>Chrysomeloidea</taxon>
        <taxon>Chrysomelidae</taxon>
        <taxon>Galerucinae</taxon>
        <taxon>Diabroticina</taxon>
        <taxon>Diabroticites</taxon>
        <taxon>Diabrotica</taxon>
    </lineage>
</organism>
<proteinExistence type="predicted"/>
<evidence type="ECO:0000313" key="2">
    <source>
        <dbReference type="Proteomes" id="UP001652700"/>
    </source>
</evidence>
<dbReference type="RefSeq" id="XP_050500418.1">
    <property type="nucleotide sequence ID" value="XM_050644461.1"/>
</dbReference>
<sequence>MWCYRRILKVSWVEKIRNSTILERPSKTTEIIKSIKQRKLEYFGHVMRGPKYRLLQNIMQGKIAGKHSPGRRRTSWLKNLRDWYGVDTSMLFRVAVNKIKIAMMVTNVLKGHGT</sequence>
<name>A0ABM5JR52_DIAVI</name>
<protein>
    <submittedName>
        <fullName evidence="1">Uncharacterized protein</fullName>
    </submittedName>
</protein>
<dbReference type="EnsemblMetazoa" id="XM_050644461.1">
    <property type="protein sequence ID" value="XP_050500418.1"/>
    <property type="gene ID" value="LOC126880538"/>
</dbReference>
<keyword evidence="2" id="KW-1185">Reference proteome</keyword>